<keyword evidence="2" id="KW-1185">Reference proteome</keyword>
<dbReference type="Proteomes" id="UP000828048">
    <property type="component" value="Chromosome 8"/>
</dbReference>
<sequence>MSLSFDVSVVQGAVSNLIFLATNAIPPAMGHEGDRRKIIQSLTTIQAMLRDAHNRITESESPGLAWWVSFTNSKIWRVENMLDEISYEALRFTVETQNHTTNKELTISSTHISSDRIGSMHHPSLAIFSSDWNSERIGGLLTDVFENSSEFLLLKNVPETEMRVCKLKLFPLQFFHEDES</sequence>
<accession>A0ACB7YGI4</accession>
<comment type="caution">
    <text evidence="1">The sequence shown here is derived from an EMBL/GenBank/DDBJ whole genome shotgun (WGS) entry which is preliminary data.</text>
</comment>
<protein>
    <submittedName>
        <fullName evidence="1">Uncharacterized protein</fullName>
    </submittedName>
</protein>
<dbReference type="EMBL" id="CM037158">
    <property type="protein sequence ID" value="KAH7852244.1"/>
    <property type="molecule type" value="Genomic_DNA"/>
</dbReference>
<gene>
    <name evidence="1" type="ORF">Vadar_022417</name>
</gene>
<evidence type="ECO:0000313" key="1">
    <source>
        <dbReference type="EMBL" id="KAH7852244.1"/>
    </source>
</evidence>
<name>A0ACB7YGI4_9ERIC</name>
<proteinExistence type="predicted"/>
<organism evidence="1 2">
    <name type="scientific">Vaccinium darrowii</name>
    <dbReference type="NCBI Taxonomy" id="229202"/>
    <lineage>
        <taxon>Eukaryota</taxon>
        <taxon>Viridiplantae</taxon>
        <taxon>Streptophyta</taxon>
        <taxon>Embryophyta</taxon>
        <taxon>Tracheophyta</taxon>
        <taxon>Spermatophyta</taxon>
        <taxon>Magnoliopsida</taxon>
        <taxon>eudicotyledons</taxon>
        <taxon>Gunneridae</taxon>
        <taxon>Pentapetalae</taxon>
        <taxon>asterids</taxon>
        <taxon>Ericales</taxon>
        <taxon>Ericaceae</taxon>
        <taxon>Vaccinioideae</taxon>
        <taxon>Vaccinieae</taxon>
        <taxon>Vaccinium</taxon>
    </lineage>
</organism>
<evidence type="ECO:0000313" key="2">
    <source>
        <dbReference type="Proteomes" id="UP000828048"/>
    </source>
</evidence>
<reference evidence="1 2" key="1">
    <citation type="journal article" date="2021" name="Hortic Res">
        <title>High-quality reference genome and annotation aids understanding of berry development for evergreen blueberry (Vaccinium darrowii).</title>
        <authorList>
            <person name="Yu J."/>
            <person name="Hulse-Kemp A.M."/>
            <person name="Babiker E."/>
            <person name="Staton M."/>
        </authorList>
    </citation>
    <scope>NUCLEOTIDE SEQUENCE [LARGE SCALE GENOMIC DNA]</scope>
    <source>
        <strain evidence="2">cv. NJ 8807/NJ 8810</strain>
        <tissue evidence="1">Young leaf</tissue>
    </source>
</reference>